<evidence type="ECO:0000313" key="1">
    <source>
        <dbReference type="EMBL" id="AOZ89571.1"/>
    </source>
</evidence>
<dbReference type="SUPFAM" id="SSF49842">
    <property type="entry name" value="TNF-like"/>
    <property type="match status" value="1"/>
</dbReference>
<evidence type="ECO:0008006" key="3">
    <source>
        <dbReference type="Google" id="ProtNLM"/>
    </source>
</evidence>
<reference evidence="1 2" key="1">
    <citation type="submission" date="2016-10" db="EMBL/GenBank/DDBJ databases">
        <title>Whole genome sequence of hyper active fibrinolysis bacterium Bacillus pumilus strain VV3 isolated from fermented rice.</title>
        <authorList>
            <person name="Mariadas V.A."/>
            <person name="Vijayaraghavan P."/>
            <person name="Dhandapani V."/>
        </authorList>
    </citation>
    <scope>NUCLEOTIDE SEQUENCE [LARGE SCALE GENOMIC DNA]</scope>
    <source>
        <strain evidence="1 2">VV3</strain>
    </source>
</reference>
<dbReference type="Gene3D" id="2.60.120.40">
    <property type="match status" value="1"/>
</dbReference>
<dbReference type="AlphaFoldDB" id="A0AAC9NBH1"/>
<dbReference type="KEGG" id="bxi:BK049_13205"/>
<evidence type="ECO:0000313" key="2">
    <source>
        <dbReference type="Proteomes" id="UP000177709"/>
    </source>
</evidence>
<dbReference type="EMBL" id="CP017786">
    <property type="protein sequence ID" value="AOZ89571.1"/>
    <property type="molecule type" value="Genomic_DNA"/>
</dbReference>
<organism evidence="1 2">
    <name type="scientific">Bacillus xiamenensis</name>
    <dbReference type="NCBI Taxonomy" id="1178537"/>
    <lineage>
        <taxon>Bacteria</taxon>
        <taxon>Bacillati</taxon>
        <taxon>Bacillota</taxon>
        <taxon>Bacilli</taxon>
        <taxon>Bacillales</taxon>
        <taxon>Bacillaceae</taxon>
        <taxon>Bacillus</taxon>
    </lineage>
</organism>
<dbReference type="Proteomes" id="UP000177709">
    <property type="component" value="Chromosome"/>
</dbReference>
<gene>
    <name evidence="1" type="ORF">BK049_13205</name>
</gene>
<dbReference type="RefSeq" id="WP_071168718.1">
    <property type="nucleotide sequence ID" value="NZ_CP017786.1"/>
</dbReference>
<sequence>MEIKEPKPFEVNDKAHADLFNDMVKVLLENDTGLLGQLTNHTHDTKSHTTEAEKKKWNESQSYKITADNGSQLINVPADARIFDAIKNKGTCTFFAAAGVEDSPTPSNISLRGIQTVGQDNIGTGFAVDIAGNAYSFYYNDGHTAINWTKLPTNTDKNKWNEGQLSKITADNGGVIISISDGEDLLEKIVSLGSRHGTFYVTGKALNTPTTRSCRGMYHFTSQDSNGKGTFGWIMAIDYNNYMYTNYLDLNLGWQGWKRVLTKEDMENTSFVDTYDQDNSLVSAAENVATKLVFGKTRADDLSEYNRSRAEITLKNSGLYLIRLYITSTNITVGSDNILACYVNGSEYQRFGNWNPATSSSTCVLYLLQKLKAGDKVTFYITPRGTNKTVSINTAYVTMSQLR</sequence>
<accession>A0AAC9NBH1</accession>
<name>A0AAC9NBH1_9BACI</name>
<proteinExistence type="predicted"/>
<dbReference type="InterPro" id="IPR008983">
    <property type="entry name" value="Tumour_necrosis_fac-like_dom"/>
</dbReference>
<protein>
    <recommendedName>
        <fullName evidence="3">C1q domain-containing protein</fullName>
    </recommendedName>
</protein>